<evidence type="ECO:0000256" key="1">
    <source>
        <dbReference type="SAM" id="Phobius"/>
    </source>
</evidence>
<protein>
    <submittedName>
        <fullName evidence="3">Uncharacterized protein LOC101857607</fullName>
    </submittedName>
</protein>
<evidence type="ECO:0000313" key="2">
    <source>
        <dbReference type="Proteomes" id="UP000694888"/>
    </source>
</evidence>
<dbReference type="Proteomes" id="UP000694888">
    <property type="component" value="Unplaced"/>
</dbReference>
<name>A0ABM0K7E7_APLCA</name>
<dbReference type="GeneID" id="101857607"/>
<proteinExistence type="predicted"/>
<keyword evidence="1" id="KW-0812">Transmembrane</keyword>
<feature type="transmembrane region" description="Helical" evidence="1">
    <location>
        <begin position="115"/>
        <end position="133"/>
    </location>
</feature>
<reference evidence="3" key="1">
    <citation type="submission" date="2025-08" db="UniProtKB">
        <authorList>
            <consortium name="RefSeq"/>
        </authorList>
    </citation>
    <scope>IDENTIFICATION</scope>
</reference>
<evidence type="ECO:0000313" key="3">
    <source>
        <dbReference type="RefSeq" id="XP_005110530.1"/>
    </source>
</evidence>
<gene>
    <name evidence="3" type="primary">LOC101857607</name>
</gene>
<sequence>MNSCANSVFRYFRPQLSSLKALPLCVQSSACGMSPLTRQIHHVASVGNPYLYHQHEFVENGGIVCGKSAIKKGQFLGTTLHLIHSKRATSKIPTDAEKALLVTEMNMRLLNENSFLSWCRNAYLSTVVGVAMITEGTTALAQGAGAGALAVGAMNLFWGTGCHVVNLIRLRHVTGMSTFTLFLNLIGSTLHCCLWLFVLICYIGFLDETRSLRSSVDGVSPIEVTNVHLDSRNSLPKSVETVDV</sequence>
<keyword evidence="1" id="KW-1133">Transmembrane helix</keyword>
<keyword evidence="1" id="KW-0472">Membrane</keyword>
<accession>A0ABM0K7E7</accession>
<feature type="transmembrane region" description="Helical" evidence="1">
    <location>
        <begin position="179"/>
        <end position="205"/>
    </location>
</feature>
<dbReference type="RefSeq" id="XP_005110530.1">
    <property type="nucleotide sequence ID" value="XM_005110473.3"/>
</dbReference>
<organism evidence="2 3">
    <name type="scientific">Aplysia californica</name>
    <name type="common">California sea hare</name>
    <dbReference type="NCBI Taxonomy" id="6500"/>
    <lineage>
        <taxon>Eukaryota</taxon>
        <taxon>Metazoa</taxon>
        <taxon>Spiralia</taxon>
        <taxon>Lophotrochozoa</taxon>
        <taxon>Mollusca</taxon>
        <taxon>Gastropoda</taxon>
        <taxon>Heterobranchia</taxon>
        <taxon>Euthyneura</taxon>
        <taxon>Tectipleura</taxon>
        <taxon>Aplysiida</taxon>
        <taxon>Aplysioidea</taxon>
        <taxon>Aplysiidae</taxon>
        <taxon>Aplysia</taxon>
    </lineage>
</organism>
<feature type="transmembrane region" description="Helical" evidence="1">
    <location>
        <begin position="139"/>
        <end position="158"/>
    </location>
</feature>
<keyword evidence="2" id="KW-1185">Reference proteome</keyword>